<dbReference type="Proteomes" id="UP000756346">
    <property type="component" value="Unassembled WGS sequence"/>
</dbReference>
<feature type="region of interest" description="Disordered" evidence="1">
    <location>
        <begin position="286"/>
        <end position="306"/>
    </location>
</feature>
<protein>
    <submittedName>
        <fullName evidence="2">Uncharacterized protein</fullName>
    </submittedName>
</protein>
<keyword evidence="3" id="KW-1185">Reference proteome</keyword>
<reference evidence="2" key="1">
    <citation type="journal article" date="2021" name="Nat. Commun.">
        <title>Genetic determinants of endophytism in the Arabidopsis root mycobiome.</title>
        <authorList>
            <person name="Mesny F."/>
            <person name="Miyauchi S."/>
            <person name="Thiergart T."/>
            <person name="Pickel B."/>
            <person name="Atanasova L."/>
            <person name="Karlsson M."/>
            <person name="Huettel B."/>
            <person name="Barry K.W."/>
            <person name="Haridas S."/>
            <person name="Chen C."/>
            <person name="Bauer D."/>
            <person name="Andreopoulos W."/>
            <person name="Pangilinan J."/>
            <person name="LaButti K."/>
            <person name="Riley R."/>
            <person name="Lipzen A."/>
            <person name="Clum A."/>
            <person name="Drula E."/>
            <person name="Henrissat B."/>
            <person name="Kohler A."/>
            <person name="Grigoriev I.V."/>
            <person name="Martin F.M."/>
            <person name="Hacquard S."/>
        </authorList>
    </citation>
    <scope>NUCLEOTIDE SEQUENCE</scope>
    <source>
        <strain evidence="2">MPI-CAGE-CH-0230</strain>
    </source>
</reference>
<accession>A0A9P8Y3C0</accession>
<comment type="caution">
    <text evidence="2">The sequence shown here is derived from an EMBL/GenBank/DDBJ whole genome shotgun (WGS) entry which is preliminary data.</text>
</comment>
<dbReference type="AlphaFoldDB" id="A0A9P8Y3C0"/>
<dbReference type="GeneID" id="70186566"/>
<evidence type="ECO:0000313" key="3">
    <source>
        <dbReference type="Proteomes" id="UP000756346"/>
    </source>
</evidence>
<proteinExistence type="predicted"/>
<name>A0A9P8Y3C0_9PEZI</name>
<organism evidence="2 3">
    <name type="scientific">Microdochium trichocladiopsis</name>
    <dbReference type="NCBI Taxonomy" id="1682393"/>
    <lineage>
        <taxon>Eukaryota</taxon>
        <taxon>Fungi</taxon>
        <taxon>Dikarya</taxon>
        <taxon>Ascomycota</taxon>
        <taxon>Pezizomycotina</taxon>
        <taxon>Sordariomycetes</taxon>
        <taxon>Xylariomycetidae</taxon>
        <taxon>Xylariales</taxon>
        <taxon>Microdochiaceae</taxon>
        <taxon>Microdochium</taxon>
    </lineage>
</organism>
<gene>
    <name evidence="2" type="ORF">B0I36DRAFT_351549</name>
</gene>
<dbReference type="EMBL" id="JAGTJQ010000007">
    <property type="protein sequence ID" value="KAH7028128.1"/>
    <property type="molecule type" value="Genomic_DNA"/>
</dbReference>
<evidence type="ECO:0000313" key="2">
    <source>
        <dbReference type="EMBL" id="KAH7028128.1"/>
    </source>
</evidence>
<evidence type="ECO:0000256" key="1">
    <source>
        <dbReference type="SAM" id="MobiDB-lite"/>
    </source>
</evidence>
<dbReference type="OrthoDB" id="4879928at2759"/>
<sequence>MLSSPPPQQLLQSLDHVAFSNQVSGEPLELRVQFADPTPNGRRGSYSYRGVDSSTSRAEHINALTRVVNATSADIAIKNNIAPMPVTVNILSPEASKDQADEAEKLHDHLVSASSIAHLYTAILLVNQVVQNGAGSELWNVNEADEAIVALSNTASAAYRAMMGPLMGLYSIKNTTASTYNRTMPRGQVHGRFLDEFLREYGPLPREQLDVLDEVLTDYVRSVGGIPVTPEQQSTVDQVFRVNRVVRVNVSGDDRYPVWVLQPQTRLVHLKINIVTWAQAVQKKNAKRAKSQMEKPDGRPPGPDENVKIAMDITVVDAVLNVEEYLRHRAKFEDIIQTLTGRDLHTFGRSISAESVTSRV</sequence>
<dbReference type="RefSeq" id="XP_046010927.1">
    <property type="nucleotide sequence ID" value="XM_046157020.1"/>
</dbReference>